<reference evidence="3 4" key="1">
    <citation type="submission" date="2014-09" db="EMBL/GenBank/DDBJ databases">
        <authorList>
            <person name="Regsiter A."/>
        </authorList>
    </citation>
    <scope>NUCLEOTIDE SEQUENCE [LARGE SCALE GENOMIC DNA]</scope>
</reference>
<comment type="caution">
    <text evidence="3">The sequence shown here is derived from an EMBL/GenBank/DDBJ whole genome shotgun (WGS) entry which is preliminary data.</text>
</comment>
<dbReference type="GeneID" id="66911363"/>
<keyword evidence="2" id="KW-1133">Transmembrane helix</keyword>
<dbReference type="RefSeq" id="WP_015463244.1">
    <property type="nucleotide sequence ID" value="NZ_CAVLHM010000041.1"/>
</dbReference>
<evidence type="ECO:0000256" key="1">
    <source>
        <dbReference type="SAM" id="Coils"/>
    </source>
</evidence>
<dbReference type="AlphaFoldDB" id="A0A0U5FFR9"/>
<dbReference type="Proteomes" id="UP000052230">
    <property type="component" value="Unassembled WGS sequence"/>
</dbReference>
<keyword evidence="2" id="KW-0812">Transmembrane</keyword>
<dbReference type="EMBL" id="CCXZ01000139">
    <property type="protein sequence ID" value="CEG16612.1"/>
    <property type="molecule type" value="Genomic_DNA"/>
</dbReference>
<keyword evidence="1" id="KW-0175">Coiled coil</keyword>
<dbReference type="OMA" id="MRRMWMG"/>
<feature type="transmembrane region" description="Helical" evidence="2">
    <location>
        <begin position="164"/>
        <end position="186"/>
    </location>
</feature>
<protein>
    <recommendedName>
        <fullName evidence="5">Relaxation protein</fullName>
    </recommendedName>
</protein>
<evidence type="ECO:0000313" key="4">
    <source>
        <dbReference type="Proteomes" id="UP000052230"/>
    </source>
</evidence>
<name>A0A0U5FFR9_XANCI</name>
<keyword evidence="4" id="KW-1185">Reference proteome</keyword>
<evidence type="ECO:0000256" key="2">
    <source>
        <dbReference type="SAM" id="Phobius"/>
    </source>
</evidence>
<feature type="coiled-coil region" evidence="1">
    <location>
        <begin position="55"/>
        <end position="162"/>
    </location>
</feature>
<sequence length="250" mass="27674">MEEEAVTEVVVVEAPEEAVVVVVADSENPEGELNPQETTMDMHNISAVPDDEGGKSAAKESIQAMAALIAQLQRREQVLEDQVRQQMQLLQNAVNNADQRVHRVVENALPRLTQLTQQALSVALDPAAERFDRTMTATNQQLQQATQRYAQAQQSLETTVMRRMWMGTIAMGVAAIMGLCAVAYALQSARATLAEAKQRRAEIAYLDRVARANLVACGNDRLCADFEKKGPRYGDRGQYRVVTLRESQPH</sequence>
<proteinExistence type="predicted"/>
<evidence type="ECO:0000313" key="3">
    <source>
        <dbReference type="EMBL" id="CEG16612.1"/>
    </source>
</evidence>
<accession>A0A0U5FFR9</accession>
<gene>
    <name evidence="3" type="ORF">XAC3562_450031</name>
</gene>
<evidence type="ECO:0008006" key="5">
    <source>
        <dbReference type="Google" id="ProtNLM"/>
    </source>
</evidence>
<dbReference type="PATRIC" id="fig|434928.28.peg.2464"/>
<keyword evidence="2" id="KW-0472">Membrane</keyword>
<organism evidence="3 4">
    <name type="scientific">Xanthomonas citri pv. citri</name>
    <dbReference type="NCBI Taxonomy" id="611301"/>
    <lineage>
        <taxon>Bacteria</taxon>
        <taxon>Pseudomonadati</taxon>
        <taxon>Pseudomonadota</taxon>
        <taxon>Gammaproteobacteria</taxon>
        <taxon>Lysobacterales</taxon>
        <taxon>Lysobacteraceae</taxon>
        <taxon>Xanthomonas</taxon>
    </lineage>
</organism>